<dbReference type="GO" id="GO:0032259">
    <property type="term" value="P:methylation"/>
    <property type="evidence" value="ECO:0007669"/>
    <property type="project" value="UniProtKB-KW"/>
</dbReference>
<keyword evidence="3 5" id="KW-0808">Transferase</keyword>
<evidence type="ECO:0000256" key="4">
    <source>
        <dbReference type="ARBA" id="ARBA00022691"/>
    </source>
</evidence>
<dbReference type="Pfam" id="PF01739">
    <property type="entry name" value="CheR"/>
    <property type="match status" value="1"/>
</dbReference>
<dbReference type="Gene3D" id="1.10.155.10">
    <property type="entry name" value="Chemotaxis receptor methyltransferase CheR, N-terminal domain"/>
    <property type="match status" value="1"/>
</dbReference>
<dbReference type="InterPro" id="IPR022641">
    <property type="entry name" value="CheR_N"/>
</dbReference>
<reference evidence="8 9" key="1">
    <citation type="submission" date="2016-09" db="EMBL/GenBank/DDBJ databases">
        <title>Metabolic pathway, cell adaptation mechanisms and a novel monoxygenase revealed through proteogenomic-transcription analysis of a Sphingomonas haloaromaticamans strain degrading the fungicide ortho-phenylphenol.</title>
        <authorList>
            <person name="Perruchon C."/>
            <person name="Papadopoulou E.S."/>
            <person name="Rousidou C."/>
            <person name="Vasileiadis S."/>
            <person name="Tanou G."/>
            <person name="Amoutzias G."/>
            <person name="Molassiotis A."/>
            <person name="Karpouzas D.G."/>
        </authorList>
    </citation>
    <scope>NUCLEOTIDE SEQUENCE [LARGE SCALE GENOMIC DNA]</scope>
    <source>
        <strain evidence="8 9">P3</strain>
    </source>
</reference>
<sequence>MKPASASLPREGADAAALAAGAELGLPEFRAIAAIMQEDARIHLVESKIVLVHSRLSRRLREHGLTRFADYVALVREDPAERHAMVVALTTNHTHFFREDHHFDHLRQTVLPQLQARARAGMPVRIWSAGCSSGEEVYSVAMTLAGDGPSSAAWLRQGDVKLLATDIAPHVVESVARGVYSASTVQPIPAMYRDRWMKPHGGDFVVADELRALVTARVLNLFDRWPMRQKYDVIFCRNVMIYFDDRAKAELEARFVDMLAPGGHLYIGHSERLVGAAAQAMEPVGQTIYLKPGGRA</sequence>
<dbReference type="Gene3D" id="3.40.50.150">
    <property type="entry name" value="Vaccinia Virus protein VP39"/>
    <property type="match status" value="1"/>
</dbReference>
<comment type="function">
    <text evidence="5">Methylation of the membrane-bound methyl-accepting chemotaxis proteins (MCP) to form gamma-glutamyl methyl ester residues in MCP.</text>
</comment>
<gene>
    <name evidence="8" type="primary">cheR_2</name>
    <name evidence="8" type="ORF">BHE75_03486</name>
</gene>
<name>A0A1S1HHG5_9SPHN</name>
<proteinExistence type="predicted"/>
<evidence type="ECO:0000256" key="1">
    <source>
        <dbReference type="ARBA" id="ARBA00001541"/>
    </source>
</evidence>
<feature type="binding site" evidence="6">
    <location>
        <position position="92"/>
    </location>
    <ligand>
        <name>S-adenosyl-L-methionine</name>
        <dbReference type="ChEBI" id="CHEBI:59789"/>
    </ligand>
</feature>
<comment type="catalytic activity">
    <reaction evidence="1 5">
        <text>L-glutamyl-[protein] + S-adenosyl-L-methionine = [protein]-L-glutamate 5-O-methyl ester + S-adenosyl-L-homocysteine</text>
        <dbReference type="Rhea" id="RHEA:24452"/>
        <dbReference type="Rhea" id="RHEA-COMP:10208"/>
        <dbReference type="Rhea" id="RHEA-COMP:10311"/>
        <dbReference type="ChEBI" id="CHEBI:29973"/>
        <dbReference type="ChEBI" id="CHEBI:57856"/>
        <dbReference type="ChEBI" id="CHEBI:59789"/>
        <dbReference type="ChEBI" id="CHEBI:82795"/>
        <dbReference type="EC" id="2.1.1.80"/>
    </reaction>
</comment>
<dbReference type="InterPro" id="IPR029063">
    <property type="entry name" value="SAM-dependent_MTases_sf"/>
</dbReference>
<feature type="binding site" evidence="6">
    <location>
        <position position="166"/>
    </location>
    <ligand>
        <name>S-adenosyl-L-methionine</name>
        <dbReference type="ChEBI" id="CHEBI:59789"/>
    </ligand>
</feature>
<evidence type="ECO:0000313" key="8">
    <source>
        <dbReference type="EMBL" id="OHT21478.1"/>
    </source>
</evidence>
<dbReference type="SUPFAM" id="SSF53335">
    <property type="entry name" value="S-adenosyl-L-methionine-dependent methyltransferases"/>
    <property type="match status" value="1"/>
</dbReference>
<feature type="binding site" evidence="6">
    <location>
        <position position="98"/>
    </location>
    <ligand>
        <name>S-adenosyl-L-methionine</name>
        <dbReference type="ChEBI" id="CHEBI:59789"/>
    </ligand>
</feature>
<dbReference type="PANTHER" id="PTHR24422:SF19">
    <property type="entry name" value="CHEMOTAXIS PROTEIN METHYLTRANSFERASE"/>
    <property type="match status" value="1"/>
</dbReference>
<dbReference type="SMART" id="SM00138">
    <property type="entry name" value="MeTrc"/>
    <property type="match status" value="1"/>
</dbReference>
<comment type="caution">
    <text evidence="8">The sequence shown here is derived from an EMBL/GenBank/DDBJ whole genome shotgun (WGS) entry which is preliminary data.</text>
</comment>
<dbReference type="InterPro" id="IPR050903">
    <property type="entry name" value="Bact_Chemotaxis_MeTrfase"/>
</dbReference>
<dbReference type="Proteomes" id="UP000179467">
    <property type="component" value="Unassembled WGS sequence"/>
</dbReference>
<evidence type="ECO:0000259" key="7">
    <source>
        <dbReference type="PROSITE" id="PS50123"/>
    </source>
</evidence>
<feature type="binding site" evidence="6">
    <location>
        <begin position="237"/>
        <end position="238"/>
    </location>
    <ligand>
        <name>S-adenosyl-L-methionine</name>
        <dbReference type="ChEBI" id="CHEBI:59789"/>
    </ligand>
</feature>
<evidence type="ECO:0000256" key="5">
    <source>
        <dbReference type="PIRNR" id="PIRNR000410"/>
    </source>
</evidence>
<dbReference type="SUPFAM" id="SSF47757">
    <property type="entry name" value="Chemotaxis receptor methyltransferase CheR, N-terminal domain"/>
    <property type="match status" value="1"/>
</dbReference>
<evidence type="ECO:0000256" key="2">
    <source>
        <dbReference type="ARBA" id="ARBA00022603"/>
    </source>
</evidence>
<keyword evidence="9" id="KW-1185">Reference proteome</keyword>
<dbReference type="InterPro" id="IPR036804">
    <property type="entry name" value="CheR_N_sf"/>
</dbReference>
<dbReference type="PROSITE" id="PS50123">
    <property type="entry name" value="CHER"/>
    <property type="match status" value="1"/>
</dbReference>
<dbReference type="InterPro" id="IPR026024">
    <property type="entry name" value="Chemotaxis_MeTrfase_CheR"/>
</dbReference>
<dbReference type="AlphaFoldDB" id="A0A1S1HHG5"/>
<dbReference type="EMBL" id="MIPT01000001">
    <property type="protein sequence ID" value="OHT21478.1"/>
    <property type="molecule type" value="Genomic_DNA"/>
</dbReference>
<dbReference type="PANTHER" id="PTHR24422">
    <property type="entry name" value="CHEMOTAXIS PROTEIN METHYLTRANSFERASE"/>
    <property type="match status" value="1"/>
</dbReference>
<dbReference type="OrthoDB" id="9816309at2"/>
<organism evidence="8 9">
    <name type="scientific">Edaphosphingomonas haloaromaticamans</name>
    <dbReference type="NCBI Taxonomy" id="653954"/>
    <lineage>
        <taxon>Bacteria</taxon>
        <taxon>Pseudomonadati</taxon>
        <taxon>Pseudomonadota</taxon>
        <taxon>Alphaproteobacteria</taxon>
        <taxon>Sphingomonadales</taxon>
        <taxon>Rhizorhabdaceae</taxon>
        <taxon>Edaphosphingomonas</taxon>
    </lineage>
</organism>
<dbReference type="GO" id="GO:0008983">
    <property type="term" value="F:protein-glutamate O-methyltransferase activity"/>
    <property type="evidence" value="ECO:0007669"/>
    <property type="project" value="UniProtKB-EC"/>
</dbReference>
<dbReference type="RefSeq" id="WP_070934576.1">
    <property type="nucleotide sequence ID" value="NZ_MIPT01000001.1"/>
</dbReference>
<dbReference type="CDD" id="cd02440">
    <property type="entry name" value="AdoMet_MTases"/>
    <property type="match status" value="1"/>
</dbReference>
<feature type="domain" description="CheR-type methyltransferase" evidence="7">
    <location>
        <begin position="28"/>
        <end position="294"/>
    </location>
</feature>
<evidence type="ECO:0000256" key="3">
    <source>
        <dbReference type="ARBA" id="ARBA00022679"/>
    </source>
</evidence>
<dbReference type="InterPro" id="IPR022642">
    <property type="entry name" value="CheR_C"/>
</dbReference>
<dbReference type="InterPro" id="IPR000780">
    <property type="entry name" value="CheR_MeTrfase"/>
</dbReference>
<feature type="binding site" evidence="6">
    <location>
        <position position="136"/>
    </location>
    <ligand>
        <name>S-adenosyl-L-methionine</name>
        <dbReference type="ChEBI" id="CHEBI:59789"/>
    </ligand>
</feature>
<accession>A0A1S1HHG5</accession>
<dbReference type="PRINTS" id="PR00996">
    <property type="entry name" value="CHERMTFRASE"/>
</dbReference>
<protein>
    <recommendedName>
        <fullName evidence="5">Chemotaxis protein methyltransferase</fullName>
        <ecNumber evidence="5">2.1.1.80</ecNumber>
    </recommendedName>
</protein>
<feature type="binding site" evidence="6">
    <location>
        <position position="94"/>
    </location>
    <ligand>
        <name>S-adenosyl-L-methionine</name>
        <dbReference type="ChEBI" id="CHEBI:59789"/>
    </ligand>
</feature>
<keyword evidence="2 5" id="KW-0489">Methyltransferase</keyword>
<keyword evidence="4 5" id="KW-0949">S-adenosyl-L-methionine</keyword>
<evidence type="ECO:0000313" key="9">
    <source>
        <dbReference type="Proteomes" id="UP000179467"/>
    </source>
</evidence>
<dbReference type="Pfam" id="PF03705">
    <property type="entry name" value="CheR_N"/>
    <property type="match status" value="1"/>
</dbReference>
<feature type="binding site" evidence="6">
    <location>
        <begin position="220"/>
        <end position="221"/>
    </location>
    <ligand>
        <name>S-adenosyl-L-methionine</name>
        <dbReference type="ChEBI" id="CHEBI:59789"/>
    </ligand>
</feature>
<dbReference type="EC" id="2.1.1.80" evidence="5"/>
<evidence type="ECO:0000256" key="6">
    <source>
        <dbReference type="PIRSR" id="PIRSR000410-1"/>
    </source>
</evidence>
<dbReference type="PIRSF" id="PIRSF000410">
    <property type="entry name" value="CheR"/>
    <property type="match status" value="1"/>
</dbReference>